<organism evidence="2 3">
    <name type="scientific">Mycoplasma wenyonii</name>
    <dbReference type="NCBI Taxonomy" id="65123"/>
    <lineage>
        <taxon>Bacteria</taxon>
        <taxon>Bacillati</taxon>
        <taxon>Mycoplasmatota</taxon>
        <taxon>Mollicutes</taxon>
        <taxon>Mycoplasmataceae</taxon>
        <taxon>Mycoplasma</taxon>
    </lineage>
</organism>
<reference evidence="3" key="1">
    <citation type="submission" date="2018-06" db="EMBL/GenBank/DDBJ databases">
        <authorList>
            <person name="Martinez Ocampo F."/>
            <person name="Quiroz Castaneda R.E."/>
            <person name="Rojas Lopez X."/>
        </authorList>
    </citation>
    <scope>NUCLEOTIDE SEQUENCE [LARGE SCALE GENOMIC DNA]</scope>
    <source>
        <strain evidence="3">INIFAP02</strain>
    </source>
</reference>
<accession>A0A328PJ91</accession>
<dbReference type="AlphaFoldDB" id="A0A328PJ91"/>
<sequence length="186" mass="21767">MNFGEYQEVKNSKVLKTIILTLDAPTEEEVMNAKNFDYLSKYPLNACYSKPLVDKKTGKKQSWYEVQFAVDVPYDLPSIKDWFYLVTDEGYVHKACFSGKKVKRLSTFEDSKAIGAWIKSIFVEWQVLIKFHYVYQDCQRMGIVTKEALEYYGNNKVFIKKTDKVMVDSKGVKRDVWFISFPNKVD</sequence>
<feature type="domain" description="Restriction endonuclease type II NgoFVII C-terminal B3-like DNA-binding" evidence="1">
    <location>
        <begin position="32"/>
        <end position="156"/>
    </location>
</feature>
<keyword evidence="3" id="KW-1185">Reference proteome</keyword>
<protein>
    <recommendedName>
        <fullName evidence="1">Restriction endonuclease type II NgoFVII C-terminal B3-like DNA-binding domain-containing protein</fullName>
    </recommendedName>
</protein>
<dbReference type="EMBL" id="QKVO01000013">
    <property type="protein sequence ID" value="RAO94882.1"/>
    <property type="molecule type" value="Genomic_DNA"/>
</dbReference>
<gene>
    <name evidence="2" type="ORF">DNK47_02695</name>
</gene>
<dbReference type="Pfam" id="PF20731">
    <property type="entry name" value="RE_NgoFVII_C"/>
    <property type="match status" value="1"/>
</dbReference>
<evidence type="ECO:0000313" key="3">
    <source>
        <dbReference type="Proteomes" id="UP000249762"/>
    </source>
</evidence>
<evidence type="ECO:0000259" key="1">
    <source>
        <dbReference type="Pfam" id="PF20731"/>
    </source>
</evidence>
<proteinExistence type="predicted"/>
<dbReference type="InterPro" id="IPR048923">
    <property type="entry name" value="RE_NgoFVII_C"/>
</dbReference>
<name>A0A328PJ91_9MOLU</name>
<dbReference type="Proteomes" id="UP000249762">
    <property type="component" value="Unassembled WGS sequence"/>
</dbReference>
<comment type="caution">
    <text evidence="2">The sequence shown here is derived from an EMBL/GenBank/DDBJ whole genome shotgun (WGS) entry which is preliminary data.</text>
</comment>
<evidence type="ECO:0000313" key="2">
    <source>
        <dbReference type="EMBL" id="RAO94882.1"/>
    </source>
</evidence>